<accession>A0A016U2T7</accession>
<dbReference type="EMBL" id="JARK01001396">
    <property type="protein sequence ID" value="EYC09430.1"/>
    <property type="molecule type" value="Genomic_DNA"/>
</dbReference>
<reference evidence="2" key="1">
    <citation type="journal article" date="2015" name="Nat. Genet.">
        <title>The genome and transcriptome of the zoonotic hookworm Ancylostoma ceylanicum identify infection-specific gene families.</title>
        <authorList>
            <person name="Schwarz E.M."/>
            <person name="Hu Y."/>
            <person name="Antoshechkin I."/>
            <person name="Miller M.M."/>
            <person name="Sternberg P.W."/>
            <person name="Aroian R.V."/>
        </authorList>
    </citation>
    <scope>NUCLEOTIDE SEQUENCE</scope>
    <source>
        <strain evidence="2">HY135</strain>
    </source>
</reference>
<organism evidence="1 2">
    <name type="scientific">Ancylostoma ceylanicum</name>
    <dbReference type="NCBI Taxonomy" id="53326"/>
    <lineage>
        <taxon>Eukaryota</taxon>
        <taxon>Metazoa</taxon>
        <taxon>Ecdysozoa</taxon>
        <taxon>Nematoda</taxon>
        <taxon>Chromadorea</taxon>
        <taxon>Rhabditida</taxon>
        <taxon>Rhabditina</taxon>
        <taxon>Rhabditomorpha</taxon>
        <taxon>Strongyloidea</taxon>
        <taxon>Ancylostomatidae</taxon>
        <taxon>Ancylostomatinae</taxon>
        <taxon>Ancylostoma</taxon>
    </lineage>
</organism>
<evidence type="ECO:0000313" key="1">
    <source>
        <dbReference type="EMBL" id="EYC09430.1"/>
    </source>
</evidence>
<name>A0A016U2T7_9BILA</name>
<proteinExistence type="predicted"/>
<protein>
    <submittedName>
        <fullName evidence="1">Uncharacterized protein</fullName>
    </submittedName>
</protein>
<dbReference type="Proteomes" id="UP000024635">
    <property type="component" value="Unassembled WGS sequence"/>
</dbReference>
<keyword evidence="2" id="KW-1185">Reference proteome</keyword>
<dbReference type="AlphaFoldDB" id="A0A016U2T7"/>
<sequence>MLEKTNIRKLKENLPNANKFIKHPRTNAVKLGMTNTGNADCQQLQLQWSPVFHGAVLQTQVEASMS</sequence>
<evidence type="ECO:0000313" key="2">
    <source>
        <dbReference type="Proteomes" id="UP000024635"/>
    </source>
</evidence>
<comment type="caution">
    <text evidence="1">The sequence shown here is derived from an EMBL/GenBank/DDBJ whole genome shotgun (WGS) entry which is preliminary data.</text>
</comment>
<gene>
    <name evidence="1" type="primary">Acey_s0060.g3115</name>
    <name evidence="1" type="ORF">Y032_0060g3115</name>
</gene>